<dbReference type="EMBL" id="JAYJJU010000001">
    <property type="protein sequence ID" value="MEB3030046.1"/>
    <property type="molecule type" value="Genomic_DNA"/>
</dbReference>
<keyword evidence="3" id="KW-0812">Transmembrane</keyword>
<proteinExistence type="predicted"/>
<reference evidence="4 5" key="1">
    <citation type="submission" date="2023-12" db="EMBL/GenBank/DDBJ databases">
        <title>Description of new species of Mycobacterium terrae complex isolated from sewage at the Sao Paulo Zoological Park Foundation in Brazil.</title>
        <authorList>
            <person name="Romagnoli C.L."/>
            <person name="Conceicao E.C."/>
            <person name="Machado E."/>
            <person name="Barreto L.B.P.F."/>
            <person name="Sharma A."/>
            <person name="Silva N.M."/>
            <person name="Marques L.E."/>
            <person name="Juliana M.A."/>
            <person name="Lourenco M.C.S."/>
            <person name="Digiampietri L.A."/>
            <person name="Suffys P.N."/>
            <person name="Viana-Niero C."/>
        </authorList>
    </citation>
    <scope>NUCLEOTIDE SEQUENCE [LARGE SCALE GENOMIC DNA]</scope>
    <source>
        <strain evidence="4 5">MYC340</strain>
    </source>
</reference>
<comment type="subcellular location">
    <subcellularLocation>
        <location evidence="1">Membrane</location>
    </subcellularLocation>
</comment>
<dbReference type="Proteomes" id="UP001298593">
    <property type="component" value="Unassembled WGS sequence"/>
</dbReference>
<feature type="transmembrane region" description="Helical" evidence="3">
    <location>
        <begin position="20"/>
        <end position="39"/>
    </location>
</feature>
<evidence type="ECO:0008006" key="6">
    <source>
        <dbReference type="Google" id="ProtNLM"/>
    </source>
</evidence>
<evidence type="ECO:0000256" key="1">
    <source>
        <dbReference type="ARBA" id="ARBA00004370"/>
    </source>
</evidence>
<evidence type="ECO:0000313" key="4">
    <source>
        <dbReference type="EMBL" id="MEB3030046.1"/>
    </source>
</evidence>
<comment type="caution">
    <text evidence="4">The sequence shown here is derived from an EMBL/GenBank/DDBJ whole genome shotgun (WGS) entry which is preliminary data.</text>
</comment>
<gene>
    <name evidence="4" type="ORF">KV113_00635</name>
</gene>
<dbReference type="PANTHER" id="PTHR37042:SF4">
    <property type="entry name" value="OUTER MEMBRANE PROTEIN RV1973"/>
    <property type="match status" value="1"/>
</dbReference>
<sequence length="173" mass="18032">MDRQGRPPGWRGGVRWSRILAYGVLPALALLLVAAAGVLKWQDGSARAAKELGAEAVRAATDGTVALLSYKADTVEADLEAARGNLTGPFLQAYTDLTHDVVIPGSKQKDISAVATVPAAASVSATASRAVVLLFVNQSVIVGQDAPTSTASSVRVSLDKVHNRWLISGFDPV</sequence>
<keyword evidence="5" id="KW-1185">Reference proteome</keyword>
<evidence type="ECO:0000256" key="3">
    <source>
        <dbReference type="SAM" id="Phobius"/>
    </source>
</evidence>
<keyword evidence="2 3" id="KW-0472">Membrane</keyword>
<evidence type="ECO:0000256" key="2">
    <source>
        <dbReference type="ARBA" id="ARBA00023136"/>
    </source>
</evidence>
<keyword evidence="3" id="KW-1133">Transmembrane helix</keyword>
<protein>
    <recommendedName>
        <fullName evidence="6">Twin-arginine translocation pathway signal</fullName>
    </recommendedName>
</protein>
<name>A0ABU5XPZ5_9MYCO</name>
<evidence type="ECO:0000313" key="5">
    <source>
        <dbReference type="Proteomes" id="UP001298593"/>
    </source>
</evidence>
<accession>A0ABU5XPZ5</accession>
<organism evidence="4 5">
    <name type="scientific">[Mycobacterium] nativiensis</name>
    <dbReference type="NCBI Taxonomy" id="2855503"/>
    <lineage>
        <taxon>Bacteria</taxon>
        <taxon>Bacillati</taxon>
        <taxon>Actinomycetota</taxon>
        <taxon>Actinomycetes</taxon>
        <taxon>Mycobacteriales</taxon>
        <taxon>Mycobacteriaceae</taxon>
        <taxon>Mycolicibacter</taxon>
    </lineage>
</organism>
<dbReference type="PANTHER" id="PTHR37042">
    <property type="entry name" value="OUTER MEMBRANE PROTEIN RV1973"/>
    <property type="match status" value="1"/>
</dbReference>